<dbReference type="Pfam" id="PF10886">
    <property type="entry name" value="DUF2685"/>
    <property type="match status" value="1"/>
</dbReference>
<evidence type="ECO:0000313" key="1">
    <source>
        <dbReference type="EMBL" id="APU01451.1"/>
    </source>
</evidence>
<accession>A0A219YBS3</accession>
<reference evidence="1 2" key="1">
    <citation type="journal article" date="2017" name="Sci. Rep.">
        <title>Characterization and diversity of phages infecting Aeromonas salmonicida subsp. salmonicida.</title>
        <authorList>
            <person name="Vincent A.T."/>
            <person name="Paquet V.E."/>
            <person name="Bernatchez A."/>
            <person name="Tremblay D.M."/>
            <person name="Moineau S."/>
            <person name="Charette S.J."/>
        </authorList>
    </citation>
    <scope>NUCLEOTIDE SEQUENCE [LARGE SCALE GENOMIC DNA]</scope>
</reference>
<name>A0A219YBS3_9CAUD</name>
<sequence length="57" mass="6345">MDKCIVCKQEVKAHEVAMTPHGIVHAGVCLSFYDEKAKTPFLSESDIGKELEQVQIL</sequence>
<organism evidence="1 2">
    <name type="scientific">Aeromonas phage 65.2</name>
    <dbReference type="NCBI Taxonomy" id="1932896"/>
    <lineage>
        <taxon>Viruses</taxon>
        <taxon>Duplodnaviria</taxon>
        <taxon>Heunggongvirae</taxon>
        <taxon>Uroviricota</taxon>
        <taxon>Caudoviricetes</taxon>
        <taxon>Pantevenvirales</taxon>
        <taxon>Straboviridae</taxon>
        <taxon>Emmerichvirinae</taxon>
        <taxon>Ishigurovirus</taxon>
        <taxon>Ishigurovirus osborne</taxon>
    </lineage>
</organism>
<dbReference type="EMBL" id="KY290955">
    <property type="protein sequence ID" value="APU01451.1"/>
    <property type="molecule type" value="Genomic_DNA"/>
</dbReference>
<evidence type="ECO:0000313" key="2">
    <source>
        <dbReference type="Proteomes" id="UP000225215"/>
    </source>
</evidence>
<dbReference type="InterPro" id="IPR024362">
    <property type="entry name" value="DUF2685"/>
</dbReference>
<dbReference type="Proteomes" id="UP000225215">
    <property type="component" value="Segment"/>
</dbReference>
<proteinExistence type="predicted"/>
<protein>
    <submittedName>
        <fullName evidence="1">Uncharacterized protein</fullName>
    </submittedName>
</protein>